<gene>
    <name evidence="2" type="ORF">GCM10009613_40410</name>
</gene>
<accession>A0ABP4ILN0</accession>
<organism evidence="2 3">
    <name type="scientific">Pseudonocardia kongjuensis</name>
    <dbReference type="NCBI Taxonomy" id="102227"/>
    <lineage>
        <taxon>Bacteria</taxon>
        <taxon>Bacillati</taxon>
        <taxon>Actinomycetota</taxon>
        <taxon>Actinomycetes</taxon>
        <taxon>Pseudonocardiales</taxon>
        <taxon>Pseudonocardiaceae</taxon>
        <taxon>Pseudonocardia</taxon>
    </lineage>
</organism>
<evidence type="ECO:0000313" key="3">
    <source>
        <dbReference type="Proteomes" id="UP001501414"/>
    </source>
</evidence>
<comment type="caution">
    <text evidence="2">The sequence shown here is derived from an EMBL/GenBank/DDBJ whole genome shotgun (WGS) entry which is preliminary data.</text>
</comment>
<feature type="region of interest" description="Disordered" evidence="1">
    <location>
        <begin position="23"/>
        <end position="46"/>
    </location>
</feature>
<dbReference type="Proteomes" id="UP001501414">
    <property type="component" value="Unassembled WGS sequence"/>
</dbReference>
<evidence type="ECO:0000313" key="2">
    <source>
        <dbReference type="EMBL" id="GAA1393642.1"/>
    </source>
</evidence>
<keyword evidence="3" id="KW-1185">Reference proteome</keyword>
<evidence type="ECO:0000256" key="1">
    <source>
        <dbReference type="SAM" id="MobiDB-lite"/>
    </source>
</evidence>
<reference evidence="3" key="1">
    <citation type="journal article" date="2019" name="Int. J. Syst. Evol. Microbiol.">
        <title>The Global Catalogue of Microorganisms (GCM) 10K type strain sequencing project: providing services to taxonomists for standard genome sequencing and annotation.</title>
        <authorList>
            <consortium name="The Broad Institute Genomics Platform"/>
            <consortium name="The Broad Institute Genome Sequencing Center for Infectious Disease"/>
            <person name="Wu L."/>
            <person name="Ma J."/>
        </authorList>
    </citation>
    <scope>NUCLEOTIDE SEQUENCE [LARGE SCALE GENOMIC DNA]</scope>
    <source>
        <strain evidence="3">JCM 11896</strain>
    </source>
</reference>
<dbReference type="EMBL" id="BAAAJK010000024">
    <property type="protein sequence ID" value="GAA1393642.1"/>
    <property type="molecule type" value="Genomic_DNA"/>
</dbReference>
<dbReference type="RefSeq" id="WP_344024799.1">
    <property type="nucleotide sequence ID" value="NZ_BAAAJK010000024.1"/>
</dbReference>
<sequence length="46" mass="4701">MTDIDPATGLGYLTAVESGAGNGYVVGPPLSAESEQLYEAADRGTR</sequence>
<protein>
    <submittedName>
        <fullName evidence="2">Uncharacterized protein</fullName>
    </submittedName>
</protein>
<proteinExistence type="predicted"/>
<name>A0ABP4ILN0_9PSEU</name>